<feature type="compositionally biased region" description="Basic and acidic residues" evidence="2">
    <location>
        <begin position="353"/>
        <end position="369"/>
    </location>
</feature>
<dbReference type="GO" id="GO:0043130">
    <property type="term" value="F:ubiquitin binding"/>
    <property type="evidence" value="ECO:0007669"/>
    <property type="project" value="TreeGrafter"/>
</dbReference>
<dbReference type="Proteomes" id="UP000298416">
    <property type="component" value="Unassembled WGS sequence"/>
</dbReference>
<evidence type="ECO:0000313" key="5">
    <source>
        <dbReference type="Proteomes" id="UP000298416"/>
    </source>
</evidence>
<dbReference type="InterPro" id="IPR050730">
    <property type="entry name" value="UBX_domain-protein"/>
</dbReference>
<reference evidence="4" key="2">
    <citation type="submission" date="2020-08" db="EMBL/GenBank/DDBJ databases">
        <title>Plant Genome Project.</title>
        <authorList>
            <person name="Zhang R.-G."/>
        </authorList>
    </citation>
    <scope>NUCLEOTIDE SEQUENCE</scope>
    <source>
        <strain evidence="4">Huo1</strain>
        <tissue evidence="4">Leaf</tissue>
    </source>
</reference>
<feature type="region of interest" description="Disordered" evidence="2">
    <location>
        <begin position="304"/>
        <end position="339"/>
    </location>
</feature>
<evidence type="ECO:0000259" key="3">
    <source>
        <dbReference type="PROSITE" id="PS50033"/>
    </source>
</evidence>
<feature type="compositionally biased region" description="Basic and acidic residues" evidence="2">
    <location>
        <begin position="95"/>
        <end position="114"/>
    </location>
</feature>
<keyword evidence="5" id="KW-1185">Reference proteome</keyword>
<dbReference type="InterPro" id="IPR036249">
    <property type="entry name" value="Thioredoxin-like_sf"/>
</dbReference>
<feature type="domain" description="UBX" evidence="3">
    <location>
        <begin position="391"/>
        <end position="471"/>
    </location>
</feature>
<name>A0A8X8ZZ96_SALSN</name>
<feature type="region of interest" description="Disordered" evidence="2">
    <location>
        <begin position="353"/>
        <end position="386"/>
    </location>
</feature>
<evidence type="ECO:0000256" key="2">
    <source>
        <dbReference type="SAM" id="MobiDB-lite"/>
    </source>
</evidence>
<dbReference type="AlphaFoldDB" id="A0A8X8ZZ96"/>
<gene>
    <name evidence="4" type="ORF">SASPL_119076</name>
</gene>
<dbReference type="CDD" id="cd01767">
    <property type="entry name" value="UBX"/>
    <property type="match status" value="1"/>
</dbReference>
<dbReference type="EMBL" id="PNBA02000006">
    <property type="protein sequence ID" value="KAG6422503.1"/>
    <property type="molecule type" value="Genomic_DNA"/>
</dbReference>
<organism evidence="4">
    <name type="scientific">Salvia splendens</name>
    <name type="common">Scarlet sage</name>
    <dbReference type="NCBI Taxonomy" id="180675"/>
    <lineage>
        <taxon>Eukaryota</taxon>
        <taxon>Viridiplantae</taxon>
        <taxon>Streptophyta</taxon>
        <taxon>Embryophyta</taxon>
        <taxon>Tracheophyta</taxon>
        <taxon>Spermatophyta</taxon>
        <taxon>Magnoliopsida</taxon>
        <taxon>eudicotyledons</taxon>
        <taxon>Gunneridae</taxon>
        <taxon>Pentapetalae</taxon>
        <taxon>asterids</taxon>
        <taxon>lamiids</taxon>
        <taxon>Lamiales</taxon>
        <taxon>Lamiaceae</taxon>
        <taxon>Nepetoideae</taxon>
        <taxon>Mentheae</taxon>
        <taxon>Salviinae</taxon>
        <taxon>Salvia</taxon>
        <taxon>Salvia subgen. Calosphace</taxon>
        <taxon>core Calosphace</taxon>
    </lineage>
</organism>
<reference evidence="4" key="1">
    <citation type="submission" date="2018-01" db="EMBL/GenBank/DDBJ databases">
        <authorList>
            <person name="Mao J.F."/>
        </authorList>
    </citation>
    <scope>NUCLEOTIDE SEQUENCE</scope>
    <source>
        <strain evidence="4">Huo1</strain>
        <tissue evidence="4">Leaf</tissue>
    </source>
</reference>
<dbReference type="GO" id="GO:0005634">
    <property type="term" value="C:nucleus"/>
    <property type="evidence" value="ECO:0007669"/>
    <property type="project" value="TreeGrafter"/>
</dbReference>
<dbReference type="PROSITE" id="PS50330">
    <property type="entry name" value="UIM"/>
    <property type="match status" value="1"/>
</dbReference>
<dbReference type="Pfam" id="PF02809">
    <property type="entry name" value="UIM"/>
    <property type="match status" value="1"/>
</dbReference>
<dbReference type="PROSITE" id="PS50033">
    <property type="entry name" value="UBX"/>
    <property type="match status" value="1"/>
</dbReference>
<dbReference type="SUPFAM" id="SSF52833">
    <property type="entry name" value="Thioredoxin-like"/>
    <property type="match status" value="1"/>
</dbReference>
<evidence type="ECO:0000313" key="4">
    <source>
        <dbReference type="EMBL" id="KAG6422503.1"/>
    </source>
</evidence>
<accession>A0A8X8ZZ96</accession>
<dbReference type="InterPro" id="IPR001012">
    <property type="entry name" value="UBX_dom"/>
</dbReference>
<dbReference type="SMART" id="SM00594">
    <property type="entry name" value="UAS"/>
    <property type="match status" value="1"/>
</dbReference>
<dbReference type="Gene3D" id="3.40.30.10">
    <property type="entry name" value="Glutaredoxin"/>
    <property type="match status" value="1"/>
</dbReference>
<keyword evidence="1" id="KW-0833">Ubl conjugation pathway</keyword>
<dbReference type="Gene3D" id="3.10.20.90">
    <property type="entry name" value="Phosphatidylinositol 3-kinase Catalytic Subunit, Chain A, domain 1"/>
    <property type="match status" value="1"/>
</dbReference>
<protein>
    <recommendedName>
        <fullName evidence="3">UBX domain-containing protein</fullName>
    </recommendedName>
</protein>
<dbReference type="Pfam" id="PF13899">
    <property type="entry name" value="Thioredoxin_7"/>
    <property type="match status" value="1"/>
</dbReference>
<dbReference type="InterPro" id="IPR006577">
    <property type="entry name" value="UAS"/>
</dbReference>
<dbReference type="InterPro" id="IPR003903">
    <property type="entry name" value="UIM_dom"/>
</dbReference>
<feature type="region of interest" description="Disordered" evidence="2">
    <location>
        <begin position="80"/>
        <end position="114"/>
    </location>
</feature>
<sequence>MESVLSAVDQQRLVSSFLEIAIGQTADTARQFLQLKLCLLIQRNVPAFMELSSNDVMIQATSWNFEEAIQLYFIGNEGRAGQPPASFPPMGNDFPPHDSENELGRSDDKDGVRAPLPVKRDVLYDSPMLYGRTRTGDSSQGTPSVVPFRNFQEEMKRPGVWEAEQGSSSSVPDKIQDNLASLYRPPFAIMYHGPFEKAKDHARVQNKWLLVNMQSTKEFSSHMLNRDTWANEAVAQTIKTNFIFWQVYDDTEEGSKVCTYYKLDSIPVIMVIDPITGQKMRSWRGMIQPQNMLEDLLQFMDGSPSDLHVSHSHKRSRESSKSPIPRPQPTTAADNNNENDEDLQRALAMSMDDQKEIDTKSDHPNKVDDATAEPQVKRPTYLPLPEEPKGDRNLLCMVGVRLPDGRRIRRNFLRTDPVQLLWSFCSLELKEDSNRPFRLSQAIPGASKTLDFNVISTFEESGLANSMISVTWE</sequence>
<dbReference type="Pfam" id="PF00789">
    <property type="entry name" value="UBX"/>
    <property type="match status" value="1"/>
</dbReference>
<dbReference type="PANTHER" id="PTHR23322">
    <property type="entry name" value="FAS-ASSOCIATED PROTEIN"/>
    <property type="match status" value="1"/>
</dbReference>
<proteinExistence type="predicted"/>
<dbReference type="GO" id="GO:0043161">
    <property type="term" value="P:proteasome-mediated ubiquitin-dependent protein catabolic process"/>
    <property type="evidence" value="ECO:0007669"/>
    <property type="project" value="TreeGrafter"/>
</dbReference>
<comment type="caution">
    <text evidence="4">The sequence shown here is derived from an EMBL/GenBank/DDBJ whole genome shotgun (WGS) entry which is preliminary data.</text>
</comment>
<dbReference type="PANTHER" id="PTHR23322:SF6">
    <property type="entry name" value="UBX DOMAIN-CONTAINING PROTEIN 7"/>
    <property type="match status" value="1"/>
</dbReference>
<dbReference type="InterPro" id="IPR029071">
    <property type="entry name" value="Ubiquitin-like_domsf"/>
</dbReference>
<dbReference type="SUPFAM" id="SSF54236">
    <property type="entry name" value="Ubiquitin-like"/>
    <property type="match status" value="1"/>
</dbReference>
<evidence type="ECO:0000256" key="1">
    <source>
        <dbReference type="ARBA" id="ARBA00022786"/>
    </source>
</evidence>
<dbReference type="CDD" id="cd02958">
    <property type="entry name" value="UAS"/>
    <property type="match status" value="1"/>
</dbReference>